<evidence type="ECO:0000313" key="2">
    <source>
        <dbReference type="EMBL" id="KAK2858654.1"/>
    </source>
</evidence>
<dbReference type="EMBL" id="JAUPFM010000002">
    <property type="protein sequence ID" value="KAK2858654.1"/>
    <property type="molecule type" value="Genomic_DNA"/>
</dbReference>
<keyword evidence="3" id="KW-1185">Reference proteome</keyword>
<feature type="region of interest" description="Disordered" evidence="1">
    <location>
        <begin position="1"/>
        <end position="42"/>
    </location>
</feature>
<proteinExistence type="predicted"/>
<protein>
    <submittedName>
        <fullName evidence="2">Uncharacterized protein</fullName>
    </submittedName>
</protein>
<accession>A0AA88NGU0</accession>
<feature type="compositionally biased region" description="Polar residues" evidence="1">
    <location>
        <begin position="1"/>
        <end position="17"/>
    </location>
</feature>
<sequence>MKFVSRSASPFHSTSGTIGLGRREQPAALSESRGRCDRRLWPPPPLQNNRCPGCMLRTPTPCWVQPAPGQLTSHPPCSPAASCV</sequence>
<organism evidence="2 3">
    <name type="scientific">Channa striata</name>
    <name type="common">Snakehead murrel</name>
    <name type="synonym">Ophicephalus striatus</name>
    <dbReference type="NCBI Taxonomy" id="64152"/>
    <lineage>
        <taxon>Eukaryota</taxon>
        <taxon>Metazoa</taxon>
        <taxon>Chordata</taxon>
        <taxon>Craniata</taxon>
        <taxon>Vertebrata</taxon>
        <taxon>Euteleostomi</taxon>
        <taxon>Actinopterygii</taxon>
        <taxon>Neopterygii</taxon>
        <taxon>Teleostei</taxon>
        <taxon>Neoteleostei</taxon>
        <taxon>Acanthomorphata</taxon>
        <taxon>Anabantaria</taxon>
        <taxon>Anabantiformes</taxon>
        <taxon>Channoidei</taxon>
        <taxon>Channidae</taxon>
        <taxon>Channa</taxon>
    </lineage>
</organism>
<comment type="caution">
    <text evidence="2">The sequence shown here is derived from an EMBL/GenBank/DDBJ whole genome shotgun (WGS) entry which is preliminary data.</text>
</comment>
<dbReference type="Proteomes" id="UP001187415">
    <property type="component" value="Unassembled WGS sequence"/>
</dbReference>
<gene>
    <name evidence="2" type="ORF">Q5P01_003274</name>
</gene>
<reference evidence="2" key="1">
    <citation type="submission" date="2023-07" db="EMBL/GenBank/DDBJ databases">
        <title>Chromosome-level Genome Assembly of Striped Snakehead (Channa striata).</title>
        <authorList>
            <person name="Liu H."/>
        </authorList>
    </citation>
    <scope>NUCLEOTIDE SEQUENCE</scope>
    <source>
        <strain evidence="2">Gz</strain>
        <tissue evidence="2">Muscle</tissue>
    </source>
</reference>
<evidence type="ECO:0000313" key="3">
    <source>
        <dbReference type="Proteomes" id="UP001187415"/>
    </source>
</evidence>
<evidence type="ECO:0000256" key="1">
    <source>
        <dbReference type="SAM" id="MobiDB-lite"/>
    </source>
</evidence>
<dbReference type="AlphaFoldDB" id="A0AA88NGU0"/>
<name>A0AA88NGU0_CHASR</name>